<dbReference type="Gene3D" id="2.70.98.10">
    <property type="match status" value="1"/>
</dbReference>
<dbReference type="InterPro" id="IPR011013">
    <property type="entry name" value="Gal_mutarotase_sf_dom"/>
</dbReference>
<dbReference type="GO" id="GO:0030246">
    <property type="term" value="F:carbohydrate binding"/>
    <property type="evidence" value="ECO:0007669"/>
    <property type="project" value="InterPro"/>
</dbReference>
<dbReference type="SUPFAM" id="SSF74650">
    <property type="entry name" value="Galactose mutarotase-like"/>
    <property type="match status" value="1"/>
</dbReference>
<dbReference type="AlphaFoldDB" id="A0A5Q0CCT1"/>
<reference evidence="1 2" key="1">
    <citation type="submission" date="2019-08" db="EMBL/GenBank/DDBJ databases">
        <title>Prosopis cineraria nodule microbiome.</title>
        <authorList>
            <person name="Ali R."/>
            <person name="Chaluvadi S.R."/>
            <person name="Wang X."/>
        </authorList>
    </citation>
    <scope>NUCLEOTIDE SEQUENCE [LARGE SCALE GENOMIC DNA]</scope>
    <source>
        <strain evidence="1 2">BG7</strain>
        <plasmid evidence="1 2">unnamed</plasmid>
    </source>
</reference>
<dbReference type="Pfam" id="PF01263">
    <property type="entry name" value="Aldose_epim"/>
    <property type="match status" value="1"/>
</dbReference>
<dbReference type="InterPro" id="IPR014718">
    <property type="entry name" value="GH-type_carb-bd"/>
</dbReference>
<gene>
    <name evidence="1" type="ORF">FZ934_22845</name>
</gene>
<dbReference type="GO" id="GO:0016853">
    <property type="term" value="F:isomerase activity"/>
    <property type="evidence" value="ECO:0007669"/>
    <property type="project" value="InterPro"/>
</dbReference>
<dbReference type="OrthoDB" id="9796517at2"/>
<dbReference type="EMBL" id="CP043499">
    <property type="protein sequence ID" value="QFY63145.1"/>
    <property type="molecule type" value="Genomic_DNA"/>
</dbReference>
<geneLocation type="plasmid" evidence="1 2">
    <name>unnamed</name>
</geneLocation>
<accession>A0A5Q0CCT1</accession>
<protein>
    <submittedName>
        <fullName evidence="1">Aldose 1-epimerase</fullName>
    </submittedName>
</protein>
<evidence type="ECO:0000313" key="2">
    <source>
        <dbReference type="Proteomes" id="UP000326881"/>
    </source>
</evidence>
<dbReference type="KEGG" id="rgr:FZ934_22845"/>
<evidence type="ECO:0000313" key="1">
    <source>
        <dbReference type="EMBL" id="QFY63145.1"/>
    </source>
</evidence>
<dbReference type="CDD" id="cd09021">
    <property type="entry name" value="Aldose_epim_Ec_YphB"/>
    <property type="match status" value="1"/>
</dbReference>
<organism evidence="1 2">
    <name type="scientific">Rhizobium grahamii</name>
    <dbReference type="NCBI Taxonomy" id="1120045"/>
    <lineage>
        <taxon>Bacteria</taxon>
        <taxon>Pseudomonadati</taxon>
        <taxon>Pseudomonadota</taxon>
        <taxon>Alphaproteobacteria</taxon>
        <taxon>Hyphomicrobiales</taxon>
        <taxon>Rhizobiaceae</taxon>
        <taxon>Rhizobium/Agrobacterium group</taxon>
        <taxon>Rhizobium</taxon>
    </lineage>
</organism>
<name>A0A5Q0CCT1_9HYPH</name>
<dbReference type="GO" id="GO:0005975">
    <property type="term" value="P:carbohydrate metabolic process"/>
    <property type="evidence" value="ECO:0007669"/>
    <property type="project" value="InterPro"/>
</dbReference>
<dbReference type="InterPro" id="IPR008183">
    <property type="entry name" value="Aldose_1/G6P_1-epimerase"/>
</dbReference>
<keyword evidence="2" id="KW-1185">Reference proteome</keyword>
<keyword evidence="1" id="KW-0614">Plasmid</keyword>
<proteinExistence type="predicted"/>
<dbReference type="RefSeq" id="WP_153273118.1">
    <property type="nucleotide sequence ID" value="NZ_CP043499.1"/>
</dbReference>
<dbReference type="Proteomes" id="UP000326881">
    <property type="component" value="Plasmid unnamed"/>
</dbReference>
<sequence length="304" mass="34272">MTVIDLTAGPLSARVSTKGGIILGFWREAEGERVPLLRPATSDDADALSSSCYPLVPFGNRVKDNHFVFEGVDYRFSPNTEWDRHYLHGEGWTSEWDVVTQNDSSVELSFSHEGGPTPYRYNAIQRFTLTEDHLELSLTVENRGEQALPFGLGWHPYFPMTPETTLFAPARKFWTEVEGWLPGERTDIPGDLDFGSPSPLPHRWVDNGFEDWSGEAIVTWPERDTEVHLVADALFKHAFVFVSDTVFDPSFKRDYFCFEPMSHLANGHNLPGLGDLRVLRPGESLSGRICLRPRSISNQVSGDQ</sequence>